<evidence type="ECO:0000256" key="6">
    <source>
        <dbReference type="ARBA" id="ARBA00022833"/>
    </source>
</evidence>
<evidence type="ECO:0000256" key="8">
    <source>
        <dbReference type="ARBA" id="ARBA00023186"/>
    </source>
</evidence>
<evidence type="ECO:0000256" key="4">
    <source>
        <dbReference type="ARBA" id="ARBA00022737"/>
    </source>
</evidence>
<comment type="subcellular location">
    <subcellularLocation>
        <location evidence="9">Cytoplasm</location>
    </subcellularLocation>
</comment>
<dbReference type="InterPro" id="IPR001305">
    <property type="entry name" value="HSP_DnaJ_Cys-rich_dom"/>
</dbReference>
<dbReference type="HAMAP" id="MF_01152">
    <property type="entry name" value="DnaJ"/>
    <property type="match status" value="1"/>
</dbReference>
<dbReference type="CDD" id="cd06257">
    <property type="entry name" value="DnaJ"/>
    <property type="match status" value="1"/>
</dbReference>
<dbReference type="InterPro" id="IPR012724">
    <property type="entry name" value="DnaJ"/>
</dbReference>
<evidence type="ECO:0000313" key="13">
    <source>
        <dbReference type="EMBL" id="BDG03479.1"/>
    </source>
</evidence>
<dbReference type="EMBL" id="AP025591">
    <property type="protein sequence ID" value="BDG03479.1"/>
    <property type="molecule type" value="Genomic_DNA"/>
</dbReference>
<keyword evidence="8 9" id="KW-0143">Chaperone</keyword>
<organism evidence="13 14">
    <name type="scientific">Anaeromyxobacter oryzae</name>
    <dbReference type="NCBI Taxonomy" id="2918170"/>
    <lineage>
        <taxon>Bacteria</taxon>
        <taxon>Pseudomonadati</taxon>
        <taxon>Myxococcota</taxon>
        <taxon>Myxococcia</taxon>
        <taxon>Myxococcales</taxon>
        <taxon>Cystobacterineae</taxon>
        <taxon>Anaeromyxobacteraceae</taxon>
        <taxon>Anaeromyxobacter</taxon>
    </lineage>
</organism>
<evidence type="ECO:0000256" key="9">
    <source>
        <dbReference type="HAMAP-Rule" id="MF_01152"/>
    </source>
</evidence>
<keyword evidence="6 9" id="KW-0862">Zinc</keyword>
<evidence type="ECO:0000256" key="5">
    <source>
        <dbReference type="ARBA" id="ARBA00022771"/>
    </source>
</evidence>
<keyword evidence="5 9" id="KW-0863">Zinc-finger</keyword>
<feature type="binding site" evidence="9">
    <location>
        <position position="201"/>
    </location>
    <ligand>
        <name>Zn(2+)</name>
        <dbReference type="ChEBI" id="CHEBI:29105"/>
        <label>1</label>
    </ligand>
</feature>
<keyword evidence="4 9" id="KW-0677">Repeat</keyword>
<comment type="subunit">
    <text evidence="9">Homodimer.</text>
</comment>
<dbReference type="Pfam" id="PF00684">
    <property type="entry name" value="DnaJ_CXXCXGXG"/>
    <property type="match status" value="1"/>
</dbReference>
<evidence type="ECO:0000313" key="14">
    <source>
        <dbReference type="Proteomes" id="UP001162891"/>
    </source>
</evidence>
<dbReference type="CDD" id="cd10747">
    <property type="entry name" value="DnaJ_C"/>
    <property type="match status" value="1"/>
</dbReference>
<sequence length="378" mass="40699">MPGSTVEKRDYYEVLGVARDADAQVIKSAYRKLAHQYHPDKNHGAKDAEDKFKEASEAYAVLSDPEKRAKYDRFGHQNGGGFEDFGFAGGASINDIFGDIFGEMFGGGARRGRARTRGSDLRYHHELSFEEAAFGATARITIPRSKLCETCRGSGAKPGTGPRTCPTCHGQGEIRLTQGFFSIARTCHHCGGSGQVVVDKCPTCAGQGSTRDRATFEVKIPPGVDTGTAVKIEGGGEAPPVPNGSPGDLYVVIQVRDHPIFSREGTEVLCEMPISFAQAALGGQIDVPTLDGPDTLKIPSGTQTGKVFRMKARGIPSLGGGGRGDQHVRVVVETPTHLTKEQKELLERFAALSGEETHPRARSFWEKVGDLLREKTKA</sequence>
<dbReference type="PROSITE" id="PS51188">
    <property type="entry name" value="ZF_CR"/>
    <property type="match status" value="1"/>
</dbReference>
<dbReference type="Pfam" id="PF01556">
    <property type="entry name" value="DnaJ_C"/>
    <property type="match status" value="1"/>
</dbReference>
<dbReference type="PRINTS" id="PR00625">
    <property type="entry name" value="JDOMAIN"/>
</dbReference>
<evidence type="ECO:0000256" key="2">
    <source>
        <dbReference type="ARBA" id="ARBA00022705"/>
    </source>
</evidence>
<gene>
    <name evidence="9 13" type="primary">dnaJ</name>
    <name evidence="13" type="ORF">AMOR_24750</name>
</gene>
<dbReference type="InterPro" id="IPR008971">
    <property type="entry name" value="HSP40/DnaJ_pept-bd"/>
</dbReference>
<feature type="binding site" evidence="9">
    <location>
        <position position="187"/>
    </location>
    <ligand>
        <name>Zn(2+)</name>
        <dbReference type="ChEBI" id="CHEBI:29105"/>
        <label>2</label>
    </ligand>
</feature>
<keyword evidence="7 9" id="KW-0346">Stress response</keyword>
<dbReference type="SUPFAM" id="SSF46565">
    <property type="entry name" value="Chaperone J-domain"/>
    <property type="match status" value="1"/>
</dbReference>
<keyword evidence="1 9" id="KW-0963">Cytoplasm</keyword>
<feature type="repeat" description="CXXCXGXG motif" evidence="9">
    <location>
        <begin position="201"/>
        <end position="208"/>
    </location>
</feature>
<protein>
    <recommendedName>
        <fullName evidence="9">Chaperone protein DnaJ</fullName>
    </recommendedName>
</protein>
<feature type="repeat" description="CXXCXGXG motif" evidence="9">
    <location>
        <begin position="148"/>
        <end position="155"/>
    </location>
</feature>
<feature type="binding site" evidence="9">
    <location>
        <position position="148"/>
    </location>
    <ligand>
        <name>Zn(2+)</name>
        <dbReference type="ChEBI" id="CHEBI:29105"/>
        <label>1</label>
    </ligand>
</feature>
<comment type="domain">
    <text evidence="9">The J domain is necessary and sufficient to stimulate DnaK ATPase activity. Zinc center 1 plays an important role in the autonomous, DnaK-independent chaperone activity of DnaJ. Zinc center 2 is essential for interaction with DnaK and for DnaJ activity.</text>
</comment>
<dbReference type="InterPro" id="IPR018253">
    <property type="entry name" value="DnaJ_domain_CS"/>
</dbReference>
<dbReference type="InterPro" id="IPR002939">
    <property type="entry name" value="DnaJ_C"/>
</dbReference>
<feature type="domain" description="CR-type" evidence="12">
    <location>
        <begin position="135"/>
        <end position="213"/>
    </location>
</feature>
<feature type="repeat" description="CXXCXGXG motif" evidence="9">
    <location>
        <begin position="165"/>
        <end position="172"/>
    </location>
</feature>
<comment type="function">
    <text evidence="9">Participates actively in the response to hyperosmotic and heat shock by preventing the aggregation of stress-denatured proteins and by disaggregating proteins, also in an autonomous, DnaK-independent fashion. Unfolded proteins bind initially to DnaJ; upon interaction with the DnaJ-bound protein, DnaK hydrolyzes its bound ATP, resulting in the formation of a stable complex. GrpE releases ADP from DnaK; ATP binding to DnaK triggers the release of the substrate protein, thus completing the reaction cycle. Several rounds of ATP-dependent interactions between DnaJ, DnaK and GrpE are required for fully efficient folding. Also involved, together with DnaK and GrpE, in the DNA replication of plasmids through activation of initiation proteins.</text>
</comment>
<dbReference type="PANTHER" id="PTHR43096">
    <property type="entry name" value="DNAJ HOMOLOG 1, MITOCHONDRIAL-RELATED"/>
    <property type="match status" value="1"/>
</dbReference>
<dbReference type="PROSITE" id="PS50076">
    <property type="entry name" value="DNAJ_2"/>
    <property type="match status" value="1"/>
</dbReference>
<proteinExistence type="inferred from homology"/>
<dbReference type="Gene3D" id="1.10.287.110">
    <property type="entry name" value="DnaJ domain"/>
    <property type="match status" value="1"/>
</dbReference>
<dbReference type="Proteomes" id="UP001162891">
    <property type="component" value="Chromosome"/>
</dbReference>
<evidence type="ECO:0000256" key="10">
    <source>
        <dbReference type="PROSITE-ProRule" id="PRU00546"/>
    </source>
</evidence>
<evidence type="ECO:0000259" key="11">
    <source>
        <dbReference type="PROSITE" id="PS50076"/>
    </source>
</evidence>
<feature type="repeat" description="CXXCXGXG motif" evidence="9">
    <location>
        <begin position="187"/>
        <end position="194"/>
    </location>
</feature>
<dbReference type="NCBIfam" id="TIGR02349">
    <property type="entry name" value="DnaJ_bact"/>
    <property type="match status" value="1"/>
</dbReference>
<dbReference type="PROSITE" id="PS00636">
    <property type="entry name" value="DNAJ_1"/>
    <property type="match status" value="1"/>
</dbReference>
<dbReference type="SMART" id="SM00271">
    <property type="entry name" value="DnaJ"/>
    <property type="match status" value="1"/>
</dbReference>
<keyword evidence="2 9" id="KW-0235">DNA replication</keyword>
<dbReference type="SUPFAM" id="SSF57938">
    <property type="entry name" value="DnaJ/Hsp40 cysteine-rich domain"/>
    <property type="match status" value="1"/>
</dbReference>
<feature type="binding site" evidence="9">
    <location>
        <position position="204"/>
    </location>
    <ligand>
        <name>Zn(2+)</name>
        <dbReference type="ChEBI" id="CHEBI:29105"/>
        <label>1</label>
    </ligand>
</feature>
<evidence type="ECO:0000256" key="1">
    <source>
        <dbReference type="ARBA" id="ARBA00022490"/>
    </source>
</evidence>
<keyword evidence="14" id="KW-1185">Reference proteome</keyword>
<dbReference type="InterPro" id="IPR001623">
    <property type="entry name" value="DnaJ_domain"/>
</dbReference>
<dbReference type="Gene3D" id="2.60.260.20">
    <property type="entry name" value="Urease metallochaperone UreE, N-terminal domain"/>
    <property type="match status" value="2"/>
</dbReference>
<dbReference type="InterPro" id="IPR036869">
    <property type="entry name" value="J_dom_sf"/>
</dbReference>
<comment type="cofactor">
    <cofactor evidence="9">
        <name>Zn(2+)</name>
        <dbReference type="ChEBI" id="CHEBI:29105"/>
    </cofactor>
    <text evidence="9">Binds 2 Zn(2+) ions per monomer.</text>
</comment>
<dbReference type="PANTHER" id="PTHR43096:SF48">
    <property type="entry name" value="CHAPERONE PROTEIN DNAJ"/>
    <property type="match status" value="1"/>
</dbReference>
<accession>A0ABN6MUK6</accession>
<dbReference type="Pfam" id="PF00226">
    <property type="entry name" value="DnaJ"/>
    <property type="match status" value="1"/>
</dbReference>
<name>A0ABN6MUK6_9BACT</name>
<dbReference type="CDD" id="cd10719">
    <property type="entry name" value="DnaJ_zf"/>
    <property type="match status" value="1"/>
</dbReference>
<feature type="zinc finger region" description="CR-type" evidence="10">
    <location>
        <begin position="135"/>
        <end position="213"/>
    </location>
</feature>
<evidence type="ECO:0000259" key="12">
    <source>
        <dbReference type="PROSITE" id="PS51188"/>
    </source>
</evidence>
<feature type="binding site" evidence="9">
    <location>
        <position position="168"/>
    </location>
    <ligand>
        <name>Zn(2+)</name>
        <dbReference type="ChEBI" id="CHEBI:29105"/>
        <label>2</label>
    </ligand>
</feature>
<evidence type="ECO:0000256" key="3">
    <source>
        <dbReference type="ARBA" id="ARBA00022723"/>
    </source>
</evidence>
<reference evidence="14" key="1">
    <citation type="journal article" date="2022" name="Int. J. Syst. Evol. Microbiol.">
        <title>Anaeromyxobacter oryzae sp. nov., Anaeromyxobacter diazotrophicus sp. nov. and Anaeromyxobacter paludicola sp. nov., isolated from paddy soils.</title>
        <authorList>
            <person name="Itoh H."/>
            <person name="Xu Z."/>
            <person name="Mise K."/>
            <person name="Masuda Y."/>
            <person name="Ushijima N."/>
            <person name="Hayakawa C."/>
            <person name="Shiratori Y."/>
            <person name="Senoo K."/>
        </authorList>
    </citation>
    <scope>NUCLEOTIDE SEQUENCE [LARGE SCALE GENOMIC DNA]</scope>
    <source>
        <strain evidence="14">Red232</strain>
    </source>
</reference>
<comment type="similarity">
    <text evidence="9">Belongs to the DnaJ family.</text>
</comment>
<feature type="domain" description="J" evidence="11">
    <location>
        <begin position="10"/>
        <end position="75"/>
    </location>
</feature>
<feature type="binding site" evidence="9">
    <location>
        <position position="190"/>
    </location>
    <ligand>
        <name>Zn(2+)</name>
        <dbReference type="ChEBI" id="CHEBI:29105"/>
        <label>2</label>
    </ligand>
</feature>
<dbReference type="Gene3D" id="2.10.230.10">
    <property type="entry name" value="Heat shock protein DnaJ, cysteine-rich domain"/>
    <property type="match status" value="1"/>
</dbReference>
<keyword evidence="3 9" id="KW-0479">Metal-binding</keyword>
<dbReference type="NCBIfam" id="NF008035">
    <property type="entry name" value="PRK10767.1"/>
    <property type="match status" value="1"/>
</dbReference>
<evidence type="ECO:0000256" key="7">
    <source>
        <dbReference type="ARBA" id="ARBA00023016"/>
    </source>
</evidence>
<feature type="binding site" evidence="9">
    <location>
        <position position="165"/>
    </location>
    <ligand>
        <name>Zn(2+)</name>
        <dbReference type="ChEBI" id="CHEBI:29105"/>
        <label>2</label>
    </ligand>
</feature>
<feature type="binding site" evidence="9">
    <location>
        <position position="151"/>
    </location>
    <ligand>
        <name>Zn(2+)</name>
        <dbReference type="ChEBI" id="CHEBI:29105"/>
        <label>1</label>
    </ligand>
</feature>
<dbReference type="SUPFAM" id="SSF49493">
    <property type="entry name" value="HSP40/DnaJ peptide-binding domain"/>
    <property type="match status" value="2"/>
</dbReference>
<dbReference type="InterPro" id="IPR036410">
    <property type="entry name" value="HSP_DnaJ_Cys-rich_dom_sf"/>
</dbReference>